<accession>A0A8X6NCV9</accession>
<keyword evidence="4" id="KW-1185">Reference proteome</keyword>
<proteinExistence type="predicted"/>
<dbReference type="InterPro" id="IPR050951">
    <property type="entry name" value="Retrovirus_Pol_polyprotein"/>
</dbReference>
<dbReference type="EMBL" id="BMAW01008329">
    <property type="protein sequence ID" value="GFT08098.1"/>
    <property type="molecule type" value="Genomic_DNA"/>
</dbReference>
<name>A0A8X6NCV9_NEPPI</name>
<dbReference type="InterPro" id="IPR043502">
    <property type="entry name" value="DNA/RNA_pol_sf"/>
</dbReference>
<evidence type="ECO:0000313" key="4">
    <source>
        <dbReference type="Proteomes" id="UP000887013"/>
    </source>
</evidence>
<evidence type="ECO:0000259" key="2">
    <source>
        <dbReference type="Pfam" id="PF17921"/>
    </source>
</evidence>
<comment type="caution">
    <text evidence="3">The sequence shown here is derived from an EMBL/GenBank/DDBJ whole genome shotgun (WGS) entry which is preliminary data.</text>
</comment>
<evidence type="ECO:0000256" key="1">
    <source>
        <dbReference type="ARBA" id="ARBA00012493"/>
    </source>
</evidence>
<evidence type="ECO:0000313" key="3">
    <source>
        <dbReference type="EMBL" id="GFT08098.1"/>
    </source>
</evidence>
<protein>
    <recommendedName>
        <fullName evidence="1">RNA-directed DNA polymerase</fullName>
        <ecNumber evidence="1">2.7.7.49</ecNumber>
    </recommendedName>
</protein>
<dbReference type="InterPro" id="IPR041588">
    <property type="entry name" value="Integrase_H2C2"/>
</dbReference>
<dbReference type="Pfam" id="PF17921">
    <property type="entry name" value="Integrase_H2C2"/>
    <property type="match status" value="1"/>
</dbReference>
<organism evidence="3 4">
    <name type="scientific">Nephila pilipes</name>
    <name type="common">Giant wood spider</name>
    <name type="synonym">Nephila maculata</name>
    <dbReference type="NCBI Taxonomy" id="299642"/>
    <lineage>
        <taxon>Eukaryota</taxon>
        <taxon>Metazoa</taxon>
        <taxon>Ecdysozoa</taxon>
        <taxon>Arthropoda</taxon>
        <taxon>Chelicerata</taxon>
        <taxon>Arachnida</taxon>
        <taxon>Araneae</taxon>
        <taxon>Araneomorphae</taxon>
        <taxon>Entelegynae</taxon>
        <taxon>Araneoidea</taxon>
        <taxon>Nephilidae</taxon>
        <taxon>Nephila</taxon>
    </lineage>
</organism>
<dbReference type="GO" id="GO:0003964">
    <property type="term" value="F:RNA-directed DNA polymerase activity"/>
    <property type="evidence" value="ECO:0007669"/>
    <property type="project" value="UniProtKB-EC"/>
</dbReference>
<dbReference type="SUPFAM" id="SSF56672">
    <property type="entry name" value="DNA/RNA polymerases"/>
    <property type="match status" value="1"/>
</dbReference>
<gene>
    <name evidence="3" type="primary">X975_00807</name>
    <name evidence="3" type="ORF">NPIL_507551</name>
</gene>
<sequence length="231" mass="26538">MGPKKTLERIKYSYFWEDLRVDVKKFCESCKECQLTRVVRINDRSLITIVARPELQFKVVNLDLIGPIDPPSLKGYKYILTIKDIKTELEKLGFSGRLDKLSFVAERIKYLGHVIVEGKHGPVEDNILAIQRLNRPTTKKEVRSVLGLMGFYCADIPNYPRYLLRLQVQPRKINPMTFQGGETEQNAFDKLKELLCEVTSFATSDDNLSFQVHCDATDNDVECCLTKQDAE</sequence>
<feature type="domain" description="Integrase zinc-binding" evidence="2">
    <location>
        <begin position="1"/>
        <end position="37"/>
    </location>
</feature>
<dbReference type="PANTHER" id="PTHR37984:SF5">
    <property type="entry name" value="PROTEIN NYNRIN-LIKE"/>
    <property type="match status" value="1"/>
</dbReference>
<reference evidence="3" key="1">
    <citation type="submission" date="2020-08" db="EMBL/GenBank/DDBJ databases">
        <title>Multicomponent nature underlies the extraordinary mechanical properties of spider dragline silk.</title>
        <authorList>
            <person name="Kono N."/>
            <person name="Nakamura H."/>
            <person name="Mori M."/>
            <person name="Yoshida Y."/>
            <person name="Ohtoshi R."/>
            <person name="Malay A.D."/>
            <person name="Moran D.A.P."/>
            <person name="Tomita M."/>
            <person name="Numata K."/>
            <person name="Arakawa K."/>
        </authorList>
    </citation>
    <scope>NUCLEOTIDE SEQUENCE</scope>
</reference>
<dbReference type="Proteomes" id="UP000887013">
    <property type="component" value="Unassembled WGS sequence"/>
</dbReference>
<dbReference type="OrthoDB" id="10058156at2759"/>
<dbReference type="AlphaFoldDB" id="A0A8X6NCV9"/>
<dbReference type="PANTHER" id="PTHR37984">
    <property type="entry name" value="PROTEIN CBG26694"/>
    <property type="match status" value="1"/>
</dbReference>
<dbReference type="InterPro" id="IPR043128">
    <property type="entry name" value="Rev_trsase/Diguanyl_cyclase"/>
</dbReference>
<dbReference type="EC" id="2.7.7.49" evidence="1"/>
<dbReference type="Gene3D" id="3.30.70.270">
    <property type="match status" value="1"/>
</dbReference>
<dbReference type="Gene3D" id="1.10.340.70">
    <property type="match status" value="1"/>
</dbReference>